<evidence type="ECO:0000313" key="6">
    <source>
        <dbReference type="Proteomes" id="UP000233256"/>
    </source>
</evidence>
<dbReference type="InterPro" id="IPR001789">
    <property type="entry name" value="Sig_transdc_resp-reg_receiver"/>
</dbReference>
<accession>A0A2N1PN17</accession>
<dbReference type="PANTHER" id="PTHR43547:SF2">
    <property type="entry name" value="HYBRID SIGNAL TRANSDUCTION HISTIDINE KINASE C"/>
    <property type="match status" value="1"/>
</dbReference>
<comment type="caution">
    <text evidence="5">The sequence shown here is derived from an EMBL/GenBank/DDBJ whole genome shotgun (WGS) entry which is preliminary data.</text>
</comment>
<reference evidence="5 6" key="1">
    <citation type="journal article" date="2017" name="ISME J.">
        <title>Potential for microbial H2 and metal transformations associated with novel bacteria and archaea in deep terrestrial subsurface sediments.</title>
        <authorList>
            <person name="Hernsdorf A.W."/>
            <person name="Amano Y."/>
            <person name="Miyakawa K."/>
            <person name="Ise K."/>
            <person name="Suzuki Y."/>
            <person name="Anantharaman K."/>
            <person name="Probst A."/>
            <person name="Burstein D."/>
            <person name="Thomas B.C."/>
            <person name="Banfield J.F."/>
        </authorList>
    </citation>
    <scope>NUCLEOTIDE SEQUENCE [LARGE SCALE GENOMIC DNA]</scope>
    <source>
        <strain evidence="5">HGW-Wallbacteria-1</strain>
    </source>
</reference>
<dbReference type="PANTHER" id="PTHR43547">
    <property type="entry name" value="TWO-COMPONENT HISTIDINE KINASE"/>
    <property type="match status" value="1"/>
</dbReference>
<dbReference type="SMART" id="SM00448">
    <property type="entry name" value="REC"/>
    <property type="match status" value="1"/>
</dbReference>
<feature type="domain" description="Response regulatory" evidence="4">
    <location>
        <begin position="8"/>
        <end position="123"/>
    </location>
</feature>
<dbReference type="Pfam" id="PF00072">
    <property type="entry name" value="Response_reg"/>
    <property type="match status" value="1"/>
</dbReference>
<keyword evidence="1 2" id="KW-0597">Phosphoprotein</keyword>
<dbReference type="AlphaFoldDB" id="A0A2N1PN17"/>
<dbReference type="GO" id="GO:0000155">
    <property type="term" value="F:phosphorelay sensor kinase activity"/>
    <property type="evidence" value="ECO:0007669"/>
    <property type="project" value="TreeGrafter"/>
</dbReference>
<dbReference type="PROSITE" id="PS50110">
    <property type="entry name" value="RESPONSE_REGULATORY"/>
    <property type="match status" value="1"/>
</dbReference>
<evidence type="ECO:0000256" key="2">
    <source>
        <dbReference type="PROSITE-ProRule" id="PRU00169"/>
    </source>
</evidence>
<dbReference type="Proteomes" id="UP000233256">
    <property type="component" value="Unassembled WGS sequence"/>
</dbReference>
<dbReference type="Gene3D" id="3.40.50.2300">
    <property type="match status" value="1"/>
</dbReference>
<protein>
    <submittedName>
        <fullName evidence="5">Response regulator</fullName>
    </submittedName>
</protein>
<keyword evidence="3" id="KW-0175">Coiled coil</keyword>
<gene>
    <name evidence="5" type="ORF">CVV64_13085</name>
</gene>
<sequence>MENSEKRLILAVDDEYANLFLLKGLLENRFRIIEAKDGQEAVDTALRERPDLILMDVMMPVMTGLQACAALKERAETRDIPIIMITAKTGDESLKNALEVGAFDYVTKPFSEVELVARMGNALKLRDQIDTLKKLNLEKAKLIIELRDAFAQVKTLRGLLPICSSCKKIRNDGGYWSQIEEYITLHSDAVFSHGICPDCARNLYPDFFDE</sequence>
<evidence type="ECO:0000256" key="1">
    <source>
        <dbReference type="ARBA" id="ARBA00022553"/>
    </source>
</evidence>
<dbReference type="SUPFAM" id="SSF52172">
    <property type="entry name" value="CheY-like"/>
    <property type="match status" value="1"/>
</dbReference>
<proteinExistence type="predicted"/>
<name>A0A2N1PN17_9BACT</name>
<dbReference type="EMBL" id="PGXC01000013">
    <property type="protein sequence ID" value="PKK89751.1"/>
    <property type="molecule type" value="Genomic_DNA"/>
</dbReference>
<evidence type="ECO:0000259" key="4">
    <source>
        <dbReference type="PROSITE" id="PS50110"/>
    </source>
</evidence>
<feature type="coiled-coil region" evidence="3">
    <location>
        <begin position="125"/>
        <end position="152"/>
    </location>
</feature>
<evidence type="ECO:0000313" key="5">
    <source>
        <dbReference type="EMBL" id="PKK89751.1"/>
    </source>
</evidence>
<evidence type="ECO:0000256" key="3">
    <source>
        <dbReference type="SAM" id="Coils"/>
    </source>
</evidence>
<feature type="modified residue" description="4-aspartylphosphate" evidence="2">
    <location>
        <position position="56"/>
    </location>
</feature>
<dbReference type="InterPro" id="IPR011006">
    <property type="entry name" value="CheY-like_superfamily"/>
</dbReference>
<organism evidence="5 6">
    <name type="scientific">Candidatus Wallbacteria bacterium HGW-Wallbacteria-1</name>
    <dbReference type="NCBI Taxonomy" id="2013854"/>
    <lineage>
        <taxon>Bacteria</taxon>
        <taxon>Candidatus Walliibacteriota</taxon>
    </lineage>
</organism>